<dbReference type="PANTHER" id="PTHR38776">
    <property type="entry name" value="MLTA-INTERACTING PROTEIN-RELATED"/>
    <property type="match status" value="1"/>
</dbReference>
<dbReference type="RefSeq" id="WP_093389544.1">
    <property type="nucleotide sequence ID" value="NZ_FOTW01000020.1"/>
</dbReference>
<keyword evidence="3 6" id="KW-0732">Signal</keyword>
<dbReference type="STRING" id="758825.SAMN02982985_04077"/>
<dbReference type="PANTHER" id="PTHR38776:SF1">
    <property type="entry name" value="MLTA-INTERACTING PROTEIN-RELATED"/>
    <property type="match status" value="1"/>
</dbReference>
<evidence type="ECO:0000256" key="4">
    <source>
        <dbReference type="ARBA" id="ARBA00023136"/>
    </source>
</evidence>
<feature type="chain" id="PRO_5011756606" evidence="6">
    <location>
        <begin position="24"/>
        <end position="261"/>
    </location>
</feature>
<organism evidence="7 8">
    <name type="scientific">Rugamonas rubra</name>
    <dbReference type="NCBI Taxonomy" id="758825"/>
    <lineage>
        <taxon>Bacteria</taxon>
        <taxon>Pseudomonadati</taxon>
        <taxon>Pseudomonadota</taxon>
        <taxon>Betaproteobacteria</taxon>
        <taxon>Burkholderiales</taxon>
        <taxon>Oxalobacteraceae</taxon>
        <taxon>Telluria group</taxon>
        <taxon>Rugamonas</taxon>
    </lineage>
</organism>
<reference evidence="7 8" key="1">
    <citation type="submission" date="2016-10" db="EMBL/GenBank/DDBJ databases">
        <authorList>
            <person name="de Groot N.N."/>
        </authorList>
    </citation>
    <scope>NUCLEOTIDE SEQUENCE [LARGE SCALE GENOMIC DNA]</scope>
    <source>
        <strain evidence="7 8">ATCC 43154</strain>
    </source>
</reference>
<dbReference type="AlphaFoldDB" id="A0A1I4QWI1"/>
<evidence type="ECO:0000256" key="1">
    <source>
        <dbReference type="ARBA" id="ARBA00004442"/>
    </source>
</evidence>
<evidence type="ECO:0000256" key="6">
    <source>
        <dbReference type="SAM" id="SignalP"/>
    </source>
</evidence>
<dbReference type="Gene3D" id="2.40.170.20">
    <property type="entry name" value="TonB-dependent receptor, beta-barrel domain"/>
    <property type="match status" value="1"/>
</dbReference>
<evidence type="ECO:0000313" key="8">
    <source>
        <dbReference type="Proteomes" id="UP000199470"/>
    </source>
</evidence>
<proteinExistence type="inferred from homology"/>
<keyword evidence="5" id="KW-0998">Cell outer membrane</keyword>
<evidence type="ECO:0000313" key="7">
    <source>
        <dbReference type="EMBL" id="SFM44056.1"/>
    </source>
</evidence>
<gene>
    <name evidence="7" type="ORF">SAMN02982985_04077</name>
</gene>
<evidence type="ECO:0000256" key="5">
    <source>
        <dbReference type="ARBA" id="ARBA00023237"/>
    </source>
</evidence>
<feature type="signal peptide" evidence="6">
    <location>
        <begin position="1"/>
        <end position="23"/>
    </location>
</feature>
<dbReference type="InterPro" id="IPR036942">
    <property type="entry name" value="Beta-barrel_TonB_sf"/>
</dbReference>
<dbReference type="Proteomes" id="UP000199470">
    <property type="component" value="Unassembled WGS sequence"/>
</dbReference>
<keyword evidence="8" id="KW-1185">Reference proteome</keyword>
<comment type="similarity">
    <text evidence="2">Belongs to the MipA/OmpV family.</text>
</comment>
<dbReference type="Pfam" id="PF06629">
    <property type="entry name" value="MipA"/>
    <property type="match status" value="1"/>
</dbReference>
<sequence>MNSSVIKAVPVLLLSLLASRTVAAEENVFTVGGGVAVGSRYSGSDERMVAPVLQLDYAMANGLFASTMRGLGYGGSAGPLKYSVALGVRGSRSESDERGVAGKTGSKYLKGMGDIKTSATANFGLSYAIFERVEVSARAELPVSQRDNGASFGIGITGQLYQTPSDSVSLSLGANFADSKYAKTYYGVNATQSKNSGYREFTPKSGLYGVDAGLSWTHTFQAKWSLTGMAGVSSLNGDASKSPLTRKKTAPTAAIYVSRSF</sequence>
<dbReference type="OrthoDB" id="8585044at2"/>
<comment type="subcellular location">
    <subcellularLocation>
        <location evidence="1">Cell outer membrane</location>
    </subcellularLocation>
</comment>
<dbReference type="InterPro" id="IPR010583">
    <property type="entry name" value="MipA"/>
</dbReference>
<protein>
    <submittedName>
        <fullName evidence="7">Outer membrane scaffolding protein for murein synthesis, MipA/OmpV family</fullName>
    </submittedName>
</protein>
<dbReference type="GO" id="GO:0009279">
    <property type="term" value="C:cell outer membrane"/>
    <property type="evidence" value="ECO:0007669"/>
    <property type="project" value="UniProtKB-SubCell"/>
</dbReference>
<dbReference type="EMBL" id="FOTW01000020">
    <property type="protein sequence ID" value="SFM44056.1"/>
    <property type="molecule type" value="Genomic_DNA"/>
</dbReference>
<evidence type="ECO:0000256" key="2">
    <source>
        <dbReference type="ARBA" id="ARBA00005722"/>
    </source>
</evidence>
<accession>A0A1I4QWI1</accession>
<name>A0A1I4QWI1_9BURK</name>
<keyword evidence="4" id="KW-0472">Membrane</keyword>
<evidence type="ECO:0000256" key="3">
    <source>
        <dbReference type="ARBA" id="ARBA00022729"/>
    </source>
</evidence>